<evidence type="ECO:0000256" key="1">
    <source>
        <dbReference type="SAM" id="Coils"/>
    </source>
</evidence>
<name>M1E0X9_SOLTU</name>
<evidence type="ECO:0000313" key="3">
    <source>
        <dbReference type="Proteomes" id="UP000011115"/>
    </source>
</evidence>
<feature type="coiled-coil region" evidence="1">
    <location>
        <begin position="77"/>
        <end position="104"/>
    </location>
</feature>
<dbReference type="InParanoid" id="M1E0X9"/>
<dbReference type="Proteomes" id="UP000011115">
    <property type="component" value="Unassembled WGS sequence"/>
</dbReference>
<accession>M1E0X9</accession>
<keyword evidence="1" id="KW-0175">Coiled coil</keyword>
<dbReference type="AlphaFoldDB" id="M1E0X9"/>
<keyword evidence="3" id="KW-1185">Reference proteome</keyword>
<dbReference type="HOGENOM" id="CLU_1206594_0_0_1"/>
<dbReference type="Gramene" id="PGSC0003DMT400097577">
    <property type="protein sequence ID" value="PGSC0003DMT400097577"/>
    <property type="gene ID" value="PGSC0003DMG400047148"/>
</dbReference>
<evidence type="ECO:0000313" key="2">
    <source>
        <dbReference type="EnsemblPlants" id="PGSC0003DMT400097577"/>
    </source>
</evidence>
<dbReference type="eggNOG" id="KOG0017">
    <property type="taxonomic scope" value="Eukaryota"/>
</dbReference>
<dbReference type="PaxDb" id="4113-PGSC0003DMT400097577"/>
<reference evidence="2" key="2">
    <citation type="submission" date="2015-06" db="UniProtKB">
        <authorList>
            <consortium name="EnsemblPlants"/>
        </authorList>
    </citation>
    <scope>IDENTIFICATION</scope>
    <source>
        <strain evidence="2">DM1-3 516 R44</strain>
    </source>
</reference>
<dbReference type="EnsemblPlants" id="PGSC0003DMT400097577">
    <property type="protein sequence ID" value="PGSC0003DMT400097577"/>
    <property type="gene ID" value="PGSC0003DMG400047148"/>
</dbReference>
<organism evidence="2 3">
    <name type="scientific">Solanum tuberosum</name>
    <name type="common">Potato</name>
    <dbReference type="NCBI Taxonomy" id="4113"/>
    <lineage>
        <taxon>Eukaryota</taxon>
        <taxon>Viridiplantae</taxon>
        <taxon>Streptophyta</taxon>
        <taxon>Embryophyta</taxon>
        <taxon>Tracheophyta</taxon>
        <taxon>Spermatophyta</taxon>
        <taxon>Magnoliopsida</taxon>
        <taxon>eudicotyledons</taxon>
        <taxon>Gunneridae</taxon>
        <taxon>Pentapetalae</taxon>
        <taxon>asterids</taxon>
        <taxon>lamiids</taxon>
        <taxon>Solanales</taxon>
        <taxon>Solanaceae</taxon>
        <taxon>Solanoideae</taxon>
        <taxon>Solaneae</taxon>
        <taxon>Solanum</taxon>
    </lineage>
</organism>
<proteinExistence type="predicted"/>
<reference evidence="3" key="1">
    <citation type="journal article" date="2011" name="Nature">
        <title>Genome sequence and analysis of the tuber crop potato.</title>
        <authorList>
            <consortium name="The Potato Genome Sequencing Consortium"/>
        </authorList>
    </citation>
    <scope>NUCLEOTIDE SEQUENCE [LARGE SCALE GENOMIC DNA]</scope>
    <source>
        <strain evidence="3">cv. DM1-3 516 R44</strain>
    </source>
</reference>
<protein>
    <submittedName>
        <fullName evidence="2">Integrase core domain containing protein</fullName>
    </submittedName>
</protein>
<sequence length="230" mass="26267">MSRVEEMMQKMLKKFDTTDQNVNEMCTELSEIGKKVDARTVNTIQNLKNDGHCMSITTRGGKQTIDPPMPSDVEKVVETYGDEIEVTEETKNAIEKEAEIAQKVVPMPRPPPPFPQSHTFGRGAEVFSKEKLGTTLYTEKKRHAQKTEKRKLAPGDLVLFYKSRLCYFPGRSKSQWTGPFRVTQVSPHKVVELEKRSGTKFKADERRIKSYMGNSESVNAVIEEWHLDEV</sequence>